<comment type="caution">
    <text evidence="1">The sequence shown here is derived from an EMBL/GenBank/DDBJ whole genome shotgun (WGS) entry which is preliminary data.</text>
</comment>
<evidence type="ECO:0000313" key="1">
    <source>
        <dbReference type="EMBL" id="MDX7922834.1"/>
    </source>
</evidence>
<name>A0AAP6GDJ2_AERME</name>
<proteinExistence type="predicted"/>
<dbReference type="EMBL" id="JAWZXF010000013">
    <property type="protein sequence ID" value="MDX7922834.1"/>
    <property type="molecule type" value="Genomic_DNA"/>
</dbReference>
<dbReference type="AlphaFoldDB" id="A0AAP6GDJ2"/>
<sequence length="83" mass="9465">MSRYHFFKQGQSFTYLDTLAVGYDDERRQLVEQGFVTVVAPSFADTPAEALMLLQDHEALEEERRVHNPWYTVAGILGLLGMS</sequence>
<gene>
    <name evidence="1" type="ORF">SJS82_12950</name>
</gene>
<dbReference type="Proteomes" id="UP001285835">
    <property type="component" value="Unassembled WGS sequence"/>
</dbReference>
<accession>A0AAP6GDJ2</accession>
<reference evidence="1" key="1">
    <citation type="submission" date="2023-11" db="EMBL/GenBank/DDBJ databases">
        <title>WGS of Aeromonas in Northern Israel.</title>
        <authorList>
            <person name="Hershko Y."/>
        </authorList>
    </citation>
    <scope>NUCLEOTIDE SEQUENCE</scope>
    <source>
        <strain evidence="1">02297</strain>
    </source>
</reference>
<dbReference type="RefSeq" id="WP_319917347.1">
    <property type="nucleotide sequence ID" value="NZ_JAWZXF010000013.1"/>
</dbReference>
<evidence type="ECO:0000313" key="2">
    <source>
        <dbReference type="Proteomes" id="UP001285835"/>
    </source>
</evidence>
<protein>
    <submittedName>
        <fullName evidence="1">Uncharacterized protein</fullName>
    </submittedName>
</protein>
<organism evidence="1 2">
    <name type="scientific">Aeromonas media</name>
    <dbReference type="NCBI Taxonomy" id="651"/>
    <lineage>
        <taxon>Bacteria</taxon>
        <taxon>Pseudomonadati</taxon>
        <taxon>Pseudomonadota</taxon>
        <taxon>Gammaproteobacteria</taxon>
        <taxon>Aeromonadales</taxon>
        <taxon>Aeromonadaceae</taxon>
        <taxon>Aeromonas</taxon>
    </lineage>
</organism>